<dbReference type="SUPFAM" id="SSF48452">
    <property type="entry name" value="TPR-like"/>
    <property type="match status" value="1"/>
</dbReference>
<feature type="domain" description="Bacterial transcriptional activator" evidence="4">
    <location>
        <begin position="96"/>
        <end position="238"/>
    </location>
</feature>
<keyword evidence="6" id="KW-1185">Reference proteome</keyword>
<evidence type="ECO:0000256" key="1">
    <source>
        <dbReference type="ARBA" id="ARBA00023015"/>
    </source>
</evidence>
<protein>
    <recommendedName>
        <fullName evidence="4">Bacterial transcriptional activator domain-containing protein</fullName>
    </recommendedName>
</protein>
<evidence type="ECO:0000313" key="5">
    <source>
        <dbReference type="EMBL" id="QEX15089.1"/>
    </source>
</evidence>
<organism evidence="5 6">
    <name type="scientific">Hypericibacter terrae</name>
    <dbReference type="NCBI Taxonomy" id="2602015"/>
    <lineage>
        <taxon>Bacteria</taxon>
        <taxon>Pseudomonadati</taxon>
        <taxon>Pseudomonadota</taxon>
        <taxon>Alphaproteobacteria</taxon>
        <taxon>Rhodospirillales</taxon>
        <taxon>Dongiaceae</taxon>
        <taxon>Hypericibacter</taxon>
    </lineage>
</organism>
<proteinExistence type="predicted"/>
<evidence type="ECO:0000259" key="4">
    <source>
        <dbReference type="SMART" id="SM01043"/>
    </source>
</evidence>
<name>A0A5J6MCJ5_9PROT</name>
<dbReference type="Gene3D" id="1.10.10.10">
    <property type="entry name" value="Winged helix-like DNA-binding domain superfamily/Winged helix DNA-binding domain"/>
    <property type="match status" value="1"/>
</dbReference>
<dbReference type="InterPro" id="IPR011990">
    <property type="entry name" value="TPR-like_helical_dom_sf"/>
</dbReference>
<dbReference type="SUPFAM" id="SSF46894">
    <property type="entry name" value="C-terminal effector domain of the bipartite response regulators"/>
    <property type="match status" value="1"/>
</dbReference>
<dbReference type="InterPro" id="IPR051677">
    <property type="entry name" value="AfsR-DnrI-RedD_regulator"/>
</dbReference>
<dbReference type="Gene3D" id="1.25.40.10">
    <property type="entry name" value="Tetratricopeptide repeat domain"/>
    <property type="match status" value="1"/>
</dbReference>
<dbReference type="EMBL" id="CP042906">
    <property type="protein sequence ID" value="QEX15089.1"/>
    <property type="molecule type" value="Genomic_DNA"/>
</dbReference>
<dbReference type="KEGG" id="htq:FRZ44_03690"/>
<keyword evidence="1" id="KW-0805">Transcription regulation</keyword>
<dbReference type="InterPro" id="IPR029058">
    <property type="entry name" value="AB_hydrolase_fold"/>
</dbReference>
<dbReference type="RefSeq" id="WP_225308507.1">
    <property type="nucleotide sequence ID" value="NZ_CP042906.1"/>
</dbReference>
<dbReference type="GO" id="GO:0006355">
    <property type="term" value="P:regulation of DNA-templated transcription"/>
    <property type="evidence" value="ECO:0007669"/>
    <property type="project" value="InterPro"/>
</dbReference>
<sequence>MLTLRVLGRMELARDGATLPLPQSKKTRALLAYLAVTGRAHSRDKLCEMFWDLPDDPRGSLRWSLSKLRTLVNDERRERLGADRESVSLDCRDIDVDLLRIRESIDEDFDGAPQPVLTAALKAFRGPFLDGIELDRCPGFQSWMVAEREQARILHARTLFQLANRLGESRPEEALTYMRRMIEVEPDCEEARTAFVRLLMRNGLANEAEQQFEIARRHIQELSGAPAAMLTLAWQELRELPPAPSGPEGRGPSLGYNPISRKAAAPGAVAVMERSDPPAAGDATIAPLRDIEQEIRFCTAPDGTRIAYGTAGQGPPLVKTANWLNHLEFDWQSPVWRHLLHALARHHQLVRYDERGNGLSDWSTPDLSFESFLHDLETVIDAAGLDRFPLFGISQGCAVSIAYAVRHPERVTRLILAGGYARGWRRRGSPGEIARREALQTLTLQGWGQESPAYRQIFTSLYLPDATPEQANWWNELQRITASPQNAYRLTEAFSDIDVRDLLGQVKVPTLVLHSRGDAVVPFDCGRELASGIRGARFVPLESRNHIILEHEPAWVRFLAEISGFLPACPAP</sequence>
<dbReference type="Gene3D" id="3.40.50.1820">
    <property type="entry name" value="alpha/beta hydrolase"/>
    <property type="match status" value="1"/>
</dbReference>
<evidence type="ECO:0000313" key="6">
    <source>
        <dbReference type="Proteomes" id="UP000326202"/>
    </source>
</evidence>
<dbReference type="Pfam" id="PF03704">
    <property type="entry name" value="BTAD"/>
    <property type="match status" value="1"/>
</dbReference>
<reference evidence="5 6" key="1">
    <citation type="submission" date="2019-08" db="EMBL/GenBank/DDBJ databases">
        <title>Hyperibacter terrae gen. nov., sp. nov. and Hyperibacter viscosus sp. nov., two new members in the family Rhodospirillaceae isolated from the rhizosphere of Hypericum perforatum.</title>
        <authorList>
            <person name="Noviana Z."/>
        </authorList>
    </citation>
    <scope>NUCLEOTIDE SEQUENCE [LARGE SCALE GENOMIC DNA]</scope>
    <source>
        <strain evidence="5 6">R5913</strain>
    </source>
</reference>
<dbReference type="InterPro" id="IPR016032">
    <property type="entry name" value="Sig_transdc_resp-reg_C-effctor"/>
</dbReference>
<accession>A0A5J6MCJ5</accession>
<dbReference type="SMART" id="SM01043">
    <property type="entry name" value="BTAD"/>
    <property type="match status" value="1"/>
</dbReference>
<gene>
    <name evidence="5" type="ORF">FRZ44_03690</name>
</gene>
<feature type="region of interest" description="Disordered" evidence="3">
    <location>
        <begin position="240"/>
        <end position="259"/>
    </location>
</feature>
<dbReference type="PANTHER" id="PTHR35807:SF1">
    <property type="entry name" value="TRANSCRIPTIONAL REGULATOR REDD"/>
    <property type="match status" value="1"/>
</dbReference>
<dbReference type="PANTHER" id="PTHR35807">
    <property type="entry name" value="TRANSCRIPTIONAL REGULATOR REDD-RELATED"/>
    <property type="match status" value="1"/>
</dbReference>
<dbReference type="InterPro" id="IPR036388">
    <property type="entry name" value="WH-like_DNA-bd_sf"/>
</dbReference>
<keyword evidence="2" id="KW-0804">Transcription</keyword>
<dbReference type="GO" id="GO:0003677">
    <property type="term" value="F:DNA binding"/>
    <property type="evidence" value="ECO:0007669"/>
    <property type="project" value="InterPro"/>
</dbReference>
<dbReference type="Proteomes" id="UP000326202">
    <property type="component" value="Chromosome"/>
</dbReference>
<evidence type="ECO:0000256" key="3">
    <source>
        <dbReference type="SAM" id="MobiDB-lite"/>
    </source>
</evidence>
<evidence type="ECO:0000256" key="2">
    <source>
        <dbReference type="ARBA" id="ARBA00023163"/>
    </source>
</evidence>
<dbReference type="SUPFAM" id="SSF53474">
    <property type="entry name" value="alpha/beta-Hydrolases"/>
    <property type="match status" value="1"/>
</dbReference>
<dbReference type="InterPro" id="IPR005158">
    <property type="entry name" value="BTAD"/>
</dbReference>
<dbReference type="InterPro" id="IPR000073">
    <property type="entry name" value="AB_hydrolase_1"/>
</dbReference>
<dbReference type="AlphaFoldDB" id="A0A5J6MCJ5"/>
<dbReference type="PRINTS" id="PR00111">
    <property type="entry name" value="ABHYDROLASE"/>
</dbReference>
<dbReference type="Pfam" id="PF00561">
    <property type="entry name" value="Abhydrolase_1"/>
    <property type="match status" value="1"/>
</dbReference>